<dbReference type="EMBL" id="CABL01000002">
    <property type="protein sequence ID" value="CBH74615.1"/>
    <property type="molecule type" value="Genomic_DNA"/>
</dbReference>
<dbReference type="GO" id="GO:0006559">
    <property type="term" value="P:L-phenylalanine catabolic process"/>
    <property type="evidence" value="ECO:0007669"/>
    <property type="project" value="InterPro"/>
</dbReference>
<reference evidence="6" key="1">
    <citation type="submission" date="2009-10" db="EMBL/GenBank/DDBJ databases">
        <title>Diversity of trophic interactions inside an arsenic-rich microbial ecosystem.</title>
        <authorList>
            <person name="Bertin P.N."/>
            <person name="Heinrich-Salmeron A."/>
            <person name="Pelletier E."/>
            <person name="Goulhen-Chollet F."/>
            <person name="Arsene-Ploetze F."/>
            <person name="Gallien S."/>
            <person name="Calteau A."/>
            <person name="Vallenet D."/>
            <person name="Casiot C."/>
            <person name="Chane-Woon-Ming B."/>
            <person name="Giloteaux L."/>
            <person name="Barakat M."/>
            <person name="Bonnefoy V."/>
            <person name="Bruneel O."/>
            <person name="Chandler M."/>
            <person name="Cleiss J."/>
            <person name="Duran R."/>
            <person name="Elbaz-Poulichet F."/>
            <person name="Fonknechten N."/>
            <person name="Lauga B."/>
            <person name="Mornico D."/>
            <person name="Ortet P."/>
            <person name="Schaeffer C."/>
            <person name="Siguier P."/>
            <person name="Alexander Thil Smith A."/>
            <person name="Van Dorsselaer A."/>
            <person name="Weissenbach J."/>
            <person name="Medigue C."/>
            <person name="Le Paslier D."/>
        </authorList>
    </citation>
    <scope>NUCLEOTIDE SEQUENCE</scope>
</reference>
<protein>
    <submittedName>
        <fullName evidence="6">Putative enzyme</fullName>
        <ecNumber evidence="6">1.13.-.-</ecNumber>
    </submittedName>
</protein>
<dbReference type="GO" id="GO:0004411">
    <property type="term" value="F:homogentisate 1,2-dioxygenase activity"/>
    <property type="evidence" value="ECO:0007669"/>
    <property type="project" value="InterPro"/>
</dbReference>
<dbReference type="InterPro" id="IPR046452">
    <property type="entry name" value="HgmA_N"/>
</dbReference>
<keyword evidence="2" id="KW-0223">Dioxygenase</keyword>
<dbReference type="SUPFAM" id="SSF51182">
    <property type="entry name" value="RmlC-like cupins"/>
    <property type="match status" value="1"/>
</dbReference>
<evidence type="ECO:0000259" key="5">
    <source>
        <dbReference type="Pfam" id="PF20510"/>
    </source>
</evidence>
<dbReference type="InterPro" id="IPR005708">
    <property type="entry name" value="Homogentis_dOase"/>
</dbReference>
<evidence type="ECO:0000256" key="2">
    <source>
        <dbReference type="ARBA" id="ARBA00022964"/>
    </source>
</evidence>
<sequence>MPSYQAEGELPEKRHIQFRRPDGGLYAEELFSTRGFESIYSLLYHERPPTATREVRQWHRSRVELHENDPLRNRHFLTGKLTLSGDAIDSRTPILGNEDLLLSLATAREPMASFYRNVGGDELLFIHRGTGTFETPFGRLDYRPLDYVLMPTGTTWRILPSEPTDMVVHESAGMVTVPRKYRNEFGQLEEHAPYYERDFRAPVLTPPKVEIGAYEIRVTNRGRNALYVVENHPCDVIGWDGYCYPYAFNLADFMPITGKLHQPPTAHATFEAPGAAFCAFVPRLFDYHPLAIPVPYNHSSVDCDEVLYYVSGNFMSRRGVVEGSITLHAAGAPHGPQPGAVEASLGKRETDEIAIMVDTFKPLKLARAATLCEDEQYYRSWSTQ</sequence>
<dbReference type="GO" id="GO:0046872">
    <property type="term" value="F:metal ion binding"/>
    <property type="evidence" value="ECO:0007669"/>
    <property type="project" value="UniProtKB-KW"/>
</dbReference>
<comment type="caution">
    <text evidence="6">The sequence shown here is derived from an EMBL/GenBank/DDBJ whole genome shotgun (WGS) entry which is preliminary data.</text>
</comment>
<keyword evidence="3 6" id="KW-0560">Oxidoreductase</keyword>
<evidence type="ECO:0000313" key="6">
    <source>
        <dbReference type="EMBL" id="CBH74615.1"/>
    </source>
</evidence>
<evidence type="ECO:0000256" key="3">
    <source>
        <dbReference type="ARBA" id="ARBA00023002"/>
    </source>
</evidence>
<dbReference type="AlphaFoldDB" id="E6PDT0"/>
<dbReference type="PANTHER" id="PTHR11056:SF0">
    <property type="entry name" value="HOMOGENTISATE 1,2-DIOXYGENASE"/>
    <property type="match status" value="1"/>
</dbReference>
<accession>E6PDT0</accession>
<dbReference type="InterPro" id="IPR011051">
    <property type="entry name" value="RmlC_Cupin_sf"/>
</dbReference>
<feature type="domain" description="Homogentisate 1,2-dioxygenase N-terminal" evidence="5">
    <location>
        <begin position="101"/>
        <end position="250"/>
    </location>
</feature>
<dbReference type="GO" id="GO:0005737">
    <property type="term" value="C:cytoplasm"/>
    <property type="evidence" value="ECO:0007669"/>
    <property type="project" value="TreeGrafter"/>
</dbReference>
<keyword evidence="1" id="KW-0479">Metal-binding</keyword>
<proteinExistence type="predicted"/>
<organism evidence="6">
    <name type="scientific">mine drainage metagenome</name>
    <dbReference type="NCBI Taxonomy" id="410659"/>
    <lineage>
        <taxon>unclassified sequences</taxon>
        <taxon>metagenomes</taxon>
        <taxon>ecological metagenomes</taxon>
    </lineage>
</organism>
<dbReference type="PANTHER" id="PTHR11056">
    <property type="entry name" value="HOMOGENTISATE 1,2-DIOXYGENASE"/>
    <property type="match status" value="1"/>
</dbReference>
<gene>
    <name evidence="6" type="ORF">CARN1_1718</name>
</gene>
<evidence type="ECO:0000256" key="4">
    <source>
        <dbReference type="ARBA" id="ARBA00023004"/>
    </source>
</evidence>
<name>E6PDT0_9ZZZZ</name>
<evidence type="ECO:0000256" key="1">
    <source>
        <dbReference type="ARBA" id="ARBA00022723"/>
    </source>
</evidence>
<dbReference type="GO" id="GO:0006570">
    <property type="term" value="P:tyrosine metabolic process"/>
    <property type="evidence" value="ECO:0007669"/>
    <property type="project" value="InterPro"/>
</dbReference>
<dbReference type="Pfam" id="PF20510">
    <property type="entry name" value="HgmA_N"/>
    <property type="match status" value="1"/>
</dbReference>
<dbReference type="EC" id="1.13.-.-" evidence="6"/>
<keyword evidence="4" id="KW-0408">Iron</keyword>